<comment type="caution">
    <text evidence="2">The sequence shown here is derived from an EMBL/GenBank/DDBJ whole genome shotgun (WGS) entry which is preliminary data.</text>
</comment>
<protein>
    <submittedName>
        <fullName evidence="2">Uncharacterized protein</fullName>
    </submittedName>
</protein>
<gene>
    <name evidence="2" type="ORF">GCM10023215_29710</name>
</gene>
<feature type="region of interest" description="Disordered" evidence="1">
    <location>
        <begin position="55"/>
        <end position="79"/>
    </location>
</feature>
<feature type="region of interest" description="Disordered" evidence="1">
    <location>
        <begin position="109"/>
        <end position="136"/>
    </location>
</feature>
<feature type="compositionally biased region" description="Basic and acidic residues" evidence="1">
    <location>
        <begin position="64"/>
        <end position="79"/>
    </location>
</feature>
<dbReference type="EMBL" id="BAABIC010000009">
    <property type="protein sequence ID" value="GAA4690956.1"/>
    <property type="molecule type" value="Genomic_DNA"/>
</dbReference>
<sequence>MREGRGGAGPVARELPAVHRVPRTEDVERVPPEDELAQRAVHQVGDRTRRTAVVGLPEPDDPFVGDHLHEDGVPLDGRADPQADLLFRRDPEAERVCGHIETRISALSRVMRPPGPHPEPEGAMATACSARRRPAR</sequence>
<organism evidence="2 3">
    <name type="scientific">Pseudonocardia yuanmonensis</name>
    <dbReference type="NCBI Taxonomy" id="1095914"/>
    <lineage>
        <taxon>Bacteria</taxon>
        <taxon>Bacillati</taxon>
        <taxon>Actinomycetota</taxon>
        <taxon>Actinomycetes</taxon>
        <taxon>Pseudonocardiales</taxon>
        <taxon>Pseudonocardiaceae</taxon>
        <taxon>Pseudonocardia</taxon>
    </lineage>
</organism>
<proteinExistence type="predicted"/>
<accession>A0ABP8WKC8</accession>
<evidence type="ECO:0000313" key="3">
    <source>
        <dbReference type="Proteomes" id="UP001500325"/>
    </source>
</evidence>
<keyword evidence="3" id="KW-1185">Reference proteome</keyword>
<reference evidence="3" key="1">
    <citation type="journal article" date="2019" name="Int. J. Syst. Evol. Microbiol.">
        <title>The Global Catalogue of Microorganisms (GCM) 10K type strain sequencing project: providing services to taxonomists for standard genome sequencing and annotation.</title>
        <authorList>
            <consortium name="The Broad Institute Genomics Platform"/>
            <consortium name="The Broad Institute Genome Sequencing Center for Infectious Disease"/>
            <person name="Wu L."/>
            <person name="Ma J."/>
        </authorList>
    </citation>
    <scope>NUCLEOTIDE SEQUENCE [LARGE SCALE GENOMIC DNA]</scope>
    <source>
        <strain evidence="3">JCM 18055</strain>
    </source>
</reference>
<dbReference type="Proteomes" id="UP001500325">
    <property type="component" value="Unassembled WGS sequence"/>
</dbReference>
<evidence type="ECO:0000313" key="2">
    <source>
        <dbReference type="EMBL" id="GAA4690956.1"/>
    </source>
</evidence>
<name>A0ABP8WKC8_9PSEU</name>
<evidence type="ECO:0000256" key="1">
    <source>
        <dbReference type="SAM" id="MobiDB-lite"/>
    </source>
</evidence>